<keyword evidence="2" id="KW-1133">Transmembrane helix</keyword>
<gene>
    <name evidence="3" type="ORF">GCM10009550_05970</name>
</gene>
<comment type="caution">
    <text evidence="3">The sequence shown here is derived from an EMBL/GenBank/DDBJ whole genome shotgun (WGS) entry which is preliminary data.</text>
</comment>
<evidence type="ECO:0000313" key="4">
    <source>
        <dbReference type="Proteomes" id="UP001500665"/>
    </source>
</evidence>
<feature type="region of interest" description="Disordered" evidence="1">
    <location>
        <begin position="42"/>
        <end position="83"/>
    </location>
</feature>
<reference evidence="3 4" key="1">
    <citation type="journal article" date="2019" name="Int. J. Syst. Evol. Microbiol.">
        <title>The Global Catalogue of Microorganisms (GCM) 10K type strain sequencing project: providing services to taxonomists for standard genome sequencing and annotation.</title>
        <authorList>
            <consortium name="The Broad Institute Genomics Platform"/>
            <consortium name="The Broad Institute Genome Sequencing Center for Infectious Disease"/>
            <person name="Wu L."/>
            <person name="Ma J."/>
        </authorList>
    </citation>
    <scope>NUCLEOTIDE SEQUENCE [LARGE SCALE GENOMIC DNA]</scope>
    <source>
        <strain evidence="3 4">JCM 10696</strain>
    </source>
</reference>
<accession>A0ABN1Q6E4</accession>
<evidence type="ECO:0000256" key="2">
    <source>
        <dbReference type="SAM" id="Phobius"/>
    </source>
</evidence>
<evidence type="ECO:0000256" key="1">
    <source>
        <dbReference type="SAM" id="MobiDB-lite"/>
    </source>
</evidence>
<keyword evidence="2" id="KW-0472">Membrane</keyword>
<sequence>MTSSQTGNDKEPVRRDLRGRWRVALAAIAVTGAVAMTGWALGAPPGGALPSGVRPAEPASPPQNGGMEKMRVLVPTEQAPKDS</sequence>
<keyword evidence="4" id="KW-1185">Reference proteome</keyword>
<dbReference type="Proteomes" id="UP001500665">
    <property type="component" value="Unassembled WGS sequence"/>
</dbReference>
<evidence type="ECO:0000313" key="3">
    <source>
        <dbReference type="EMBL" id="GAA0938341.1"/>
    </source>
</evidence>
<keyword evidence="2" id="KW-0812">Transmembrane</keyword>
<proteinExistence type="predicted"/>
<dbReference type="EMBL" id="BAAAHH010000001">
    <property type="protein sequence ID" value="GAA0938341.1"/>
    <property type="molecule type" value="Genomic_DNA"/>
</dbReference>
<organism evidence="3 4">
    <name type="scientific">Actinocorallia libanotica</name>
    <dbReference type="NCBI Taxonomy" id="46162"/>
    <lineage>
        <taxon>Bacteria</taxon>
        <taxon>Bacillati</taxon>
        <taxon>Actinomycetota</taxon>
        <taxon>Actinomycetes</taxon>
        <taxon>Streptosporangiales</taxon>
        <taxon>Thermomonosporaceae</taxon>
        <taxon>Actinocorallia</taxon>
    </lineage>
</organism>
<dbReference type="RefSeq" id="WP_344236373.1">
    <property type="nucleotide sequence ID" value="NZ_BAAAHH010000001.1"/>
</dbReference>
<protein>
    <submittedName>
        <fullName evidence="3">Uncharacterized protein</fullName>
    </submittedName>
</protein>
<name>A0ABN1Q6E4_9ACTN</name>
<feature type="transmembrane region" description="Helical" evidence="2">
    <location>
        <begin position="21"/>
        <end position="41"/>
    </location>
</feature>